<accession>A0AAE7BD40</accession>
<reference evidence="2 3" key="1">
    <citation type="submission" date="2020-05" db="EMBL/GenBank/DDBJ databases">
        <title>Complete genome sequencing of Campylobacter and Arcobacter type strains.</title>
        <authorList>
            <person name="Miller W.G."/>
            <person name="Yee E."/>
        </authorList>
    </citation>
    <scope>NUCLEOTIDE SEQUENCE [LARGE SCALE GENOMIC DNA]</scope>
    <source>
        <strain evidence="2 3">LMG 25694</strain>
    </source>
</reference>
<dbReference type="SUPFAM" id="SSF52540">
    <property type="entry name" value="P-loop containing nucleoside triphosphate hydrolases"/>
    <property type="match status" value="1"/>
</dbReference>
<keyword evidence="3" id="KW-1185">Reference proteome</keyword>
<keyword evidence="2" id="KW-0547">Nucleotide-binding</keyword>
<keyword evidence="2" id="KW-0347">Helicase</keyword>
<dbReference type="RefSeq" id="WP_129011148.1">
    <property type="nucleotide sequence ID" value="NZ_CP053835.1"/>
</dbReference>
<dbReference type="GO" id="GO:0005524">
    <property type="term" value="F:ATP binding"/>
    <property type="evidence" value="ECO:0007669"/>
    <property type="project" value="InterPro"/>
</dbReference>
<evidence type="ECO:0000313" key="3">
    <source>
        <dbReference type="Proteomes" id="UP000503313"/>
    </source>
</evidence>
<dbReference type="GO" id="GO:0004386">
    <property type="term" value="F:helicase activity"/>
    <property type="evidence" value="ECO:0007669"/>
    <property type="project" value="UniProtKB-KW"/>
</dbReference>
<keyword evidence="2" id="KW-0378">Hydrolase</keyword>
<dbReference type="GO" id="GO:0003677">
    <property type="term" value="F:DNA binding"/>
    <property type="evidence" value="ECO:0007669"/>
    <property type="project" value="InterPro"/>
</dbReference>
<name>A0AAE7BD40_9BACT</name>
<dbReference type="Pfam" id="PF04851">
    <property type="entry name" value="ResIII"/>
    <property type="match status" value="1"/>
</dbReference>
<dbReference type="SMART" id="SM00490">
    <property type="entry name" value="HELICc"/>
    <property type="match status" value="1"/>
</dbReference>
<sequence>MNQAEKTNLTNLGKNQKFNDVMEKLTKNIQLTEEEKTYVLTIALIFLRYYDNDKKFTTYIEFAYYIILKYSIQYQDYKPLYDFSTEFGFFPITKNILLNKLLDNLSIKDILIDSEIDFYNYKDQYIQTIEQFDIHKNLLEENFQDIAFIAPTSYGKSSIIVDFIKKYNTDDIKIGVIVPSKSLLIQTFNLLKKEDLEKRLLLHDEMYDNDKSFIAIFTQERALRLLKKKDVYFDILFIDEAHNLFKKDSRSILLSRLIKRNLQSKSDSKIIYLSPLVQEINNLKVGNTQVINEQRIHFNIKEPEIFEYLTNGNIRQYNRFTGQFYEVGNSSNYLEYINNNSLTKNFLYLKRPKMVEQLANTLADNLPEIKGIQSLINILNENVHEEFYISKLLTKGVIYIHGKLPDIIKEYLEYKFKTITSLKYIVANTVILEGINLPIDNMFILNVHELSEKDLTNLIGRINRLDTIFTSNSNNLYKLLPKVHFVNTDEYGRKNGKMQTSIEKLRSKIFKDKIQNPTLESFDFDELDKKIEKAKKEKDKESAIKMKERIIELVANENYLYQKSITEFDKLKKYFIENELNTFYKNFDSTIEKISLKIQNINLSEWQQKRLLDKIYSIFIEGIENDISKYEFKRLEFEPTRNYYSVYIDRSHQNTLKENINHLFEYFKKRIKEKNSEFYFGESYGEIPKSTSSYTGYSKPVYVDLAKYKDDSNKLINLAIVKLQMEDNFISYKLNKFVEMMYDYKLITDEEYNLHIYGTEKPKNINLIKFGLSSSLISKLDADEQLGNLYIDDYGNLRCNNLFENFLENIDDFYKFQIEKYISKGFVNE</sequence>
<dbReference type="GO" id="GO:0016787">
    <property type="term" value="F:hydrolase activity"/>
    <property type="evidence" value="ECO:0007669"/>
    <property type="project" value="InterPro"/>
</dbReference>
<dbReference type="InterPro" id="IPR027417">
    <property type="entry name" value="P-loop_NTPase"/>
</dbReference>
<dbReference type="AlphaFoldDB" id="A0AAE7BD40"/>
<proteinExistence type="predicted"/>
<dbReference type="InterPro" id="IPR014001">
    <property type="entry name" value="Helicase_ATP-bd"/>
</dbReference>
<protein>
    <submittedName>
        <fullName evidence="2">DEAD/DEAH box helicase</fullName>
    </submittedName>
</protein>
<dbReference type="PROSITE" id="PS51192">
    <property type="entry name" value="HELICASE_ATP_BIND_1"/>
    <property type="match status" value="1"/>
</dbReference>
<evidence type="ECO:0000259" key="1">
    <source>
        <dbReference type="PROSITE" id="PS51192"/>
    </source>
</evidence>
<dbReference type="Proteomes" id="UP000503313">
    <property type="component" value="Chromosome"/>
</dbReference>
<feature type="domain" description="Helicase ATP-binding" evidence="1">
    <location>
        <begin position="137"/>
        <end position="276"/>
    </location>
</feature>
<dbReference type="SMART" id="SM00487">
    <property type="entry name" value="DEXDc"/>
    <property type="match status" value="1"/>
</dbReference>
<dbReference type="Gene3D" id="3.40.50.300">
    <property type="entry name" value="P-loop containing nucleotide triphosphate hydrolases"/>
    <property type="match status" value="2"/>
</dbReference>
<keyword evidence="2" id="KW-0067">ATP-binding</keyword>
<gene>
    <name evidence="2" type="ORF">ADFLV_1077</name>
</gene>
<organism evidence="2 3">
    <name type="scientific">Arcobacter defluvii</name>
    <dbReference type="NCBI Taxonomy" id="873191"/>
    <lineage>
        <taxon>Bacteria</taxon>
        <taxon>Pseudomonadati</taxon>
        <taxon>Campylobacterota</taxon>
        <taxon>Epsilonproteobacteria</taxon>
        <taxon>Campylobacterales</taxon>
        <taxon>Arcobacteraceae</taxon>
        <taxon>Arcobacter</taxon>
    </lineage>
</organism>
<evidence type="ECO:0000313" key="2">
    <source>
        <dbReference type="EMBL" id="QKF77111.1"/>
    </source>
</evidence>
<dbReference type="KEGG" id="adz:ADFLV_1077"/>
<dbReference type="InterPro" id="IPR001650">
    <property type="entry name" value="Helicase_C-like"/>
</dbReference>
<dbReference type="EMBL" id="CP053835">
    <property type="protein sequence ID" value="QKF77111.1"/>
    <property type="molecule type" value="Genomic_DNA"/>
</dbReference>
<dbReference type="InterPro" id="IPR006935">
    <property type="entry name" value="Helicase/UvrB_N"/>
</dbReference>